<feature type="non-terminal residue" evidence="2">
    <location>
        <position position="1"/>
    </location>
</feature>
<sequence length="157" mass="16716">AEAVRQHGAPRDTDCSDGANVHPSHDSLLVASLRIPTRSARRCPRGSQSWQSGTPRGLSPAVYLLRRFRLHQRGQVWLLPPTAYTAACTSGQAAEGTDEVAEQRRTHDSVAEAFATESRREGLPPIGFGIAGHPGATRGGVRCTIANKGAEQAGRPS</sequence>
<evidence type="ECO:0000313" key="2">
    <source>
        <dbReference type="EMBL" id="CAE7454268.1"/>
    </source>
</evidence>
<feature type="region of interest" description="Disordered" evidence="1">
    <location>
        <begin position="1"/>
        <end position="23"/>
    </location>
</feature>
<feature type="non-terminal residue" evidence="2">
    <location>
        <position position="157"/>
    </location>
</feature>
<dbReference type="Proteomes" id="UP000649617">
    <property type="component" value="Unassembled WGS sequence"/>
</dbReference>
<proteinExistence type="predicted"/>
<evidence type="ECO:0000313" key="3">
    <source>
        <dbReference type="Proteomes" id="UP000649617"/>
    </source>
</evidence>
<reference evidence="2" key="1">
    <citation type="submission" date="2021-02" db="EMBL/GenBank/DDBJ databases">
        <authorList>
            <person name="Dougan E. K."/>
            <person name="Rhodes N."/>
            <person name="Thang M."/>
            <person name="Chan C."/>
        </authorList>
    </citation>
    <scope>NUCLEOTIDE SEQUENCE</scope>
</reference>
<evidence type="ECO:0000256" key="1">
    <source>
        <dbReference type="SAM" id="MobiDB-lite"/>
    </source>
</evidence>
<name>A0A812RVC0_SYMPI</name>
<accession>A0A812RVC0</accession>
<gene>
    <name evidence="2" type="ORF">SPIL2461_LOCUS11142</name>
</gene>
<protein>
    <submittedName>
        <fullName evidence="2">Uncharacterized protein</fullName>
    </submittedName>
</protein>
<comment type="caution">
    <text evidence="2">The sequence shown here is derived from an EMBL/GenBank/DDBJ whole genome shotgun (WGS) entry which is preliminary data.</text>
</comment>
<dbReference type="AlphaFoldDB" id="A0A812RVC0"/>
<organism evidence="2 3">
    <name type="scientific">Symbiodinium pilosum</name>
    <name type="common">Dinoflagellate</name>
    <dbReference type="NCBI Taxonomy" id="2952"/>
    <lineage>
        <taxon>Eukaryota</taxon>
        <taxon>Sar</taxon>
        <taxon>Alveolata</taxon>
        <taxon>Dinophyceae</taxon>
        <taxon>Suessiales</taxon>
        <taxon>Symbiodiniaceae</taxon>
        <taxon>Symbiodinium</taxon>
    </lineage>
</organism>
<keyword evidence="3" id="KW-1185">Reference proteome</keyword>
<dbReference type="EMBL" id="CAJNIZ010021646">
    <property type="protein sequence ID" value="CAE7454268.1"/>
    <property type="molecule type" value="Genomic_DNA"/>
</dbReference>